<dbReference type="Proteomes" id="UP000225889">
    <property type="component" value="Unassembled WGS sequence"/>
</dbReference>
<protein>
    <submittedName>
        <fullName evidence="1">Uncharacterized protein</fullName>
    </submittedName>
</protein>
<comment type="caution">
    <text evidence="1">The sequence shown here is derived from an EMBL/GenBank/DDBJ whole genome shotgun (WGS) entry which is preliminary data.</text>
</comment>
<sequence length="130" mass="15280">MDENFKDDELIYRAIYPPGHPKMFWNKDGSLSPAALLDYKGLSVDRGYYRDDESVVEDMHKRLKGCIVSLSVEECVAEEAVLRYLPSKNDVYHSELHGALDSKELTIRQRYNLSKRIKKVYMENENWFEQ</sequence>
<dbReference type="RefSeq" id="WP_099392286.1">
    <property type="nucleotide sequence ID" value="NZ_PDYF01000023.1"/>
</dbReference>
<accession>A0A2G3DU41</accession>
<dbReference type="AlphaFoldDB" id="A0A2G3DU41"/>
<dbReference type="EMBL" id="PDYF01000023">
    <property type="protein sequence ID" value="PHU34451.1"/>
    <property type="molecule type" value="Genomic_DNA"/>
</dbReference>
<gene>
    <name evidence="1" type="ORF">CSX01_10070</name>
</gene>
<reference evidence="1 2" key="2">
    <citation type="submission" date="2017-10" db="EMBL/GenBank/DDBJ databases">
        <authorList>
            <person name="Banno H."/>
            <person name="Chua N.-H."/>
        </authorList>
    </citation>
    <scope>NUCLEOTIDE SEQUENCE [LARGE SCALE GENOMIC DNA]</scope>
    <source>
        <strain evidence="1 2">JK626</strain>
    </source>
</reference>
<reference evidence="1 2" key="1">
    <citation type="submission" date="2017-10" db="EMBL/GenBank/DDBJ databases">
        <title>Resolving the taxonomy of Roseburia spp., Eubacterium rectale and Agathobacter spp. through phylogenomic analysis.</title>
        <authorList>
            <person name="Sheridan P.O."/>
            <person name="Walker A.W."/>
            <person name="Duncan S.H."/>
            <person name="Scott K.P."/>
            <person name="Toole P.W.O."/>
            <person name="Luis P."/>
            <person name="Flint H.J."/>
        </authorList>
    </citation>
    <scope>NUCLEOTIDE SEQUENCE [LARGE SCALE GENOMIC DNA]</scope>
    <source>
        <strain evidence="1 2">JK626</strain>
    </source>
</reference>
<evidence type="ECO:0000313" key="2">
    <source>
        <dbReference type="Proteomes" id="UP000225889"/>
    </source>
</evidence>
<name>A0A2G3DU41_9FIRM</name>
<organism evidence="1 2">
    <name type="scientific">Pseudobutyrivibrio ruminis</name>
    <dbReference type="NCBI Taxonomy" id="46206"/>
    <lineage>
        <taxon>Bacteria</taxon>
        <taxon>Bacillati</taxon>
        <taxon>Bacillota</taxon>
        <taxon>Clostridia</taxon>
        <taxon>Lachnospirales</taxon>
        <taxon>Lachnospiraceae</taxon>
        <taxon>Pseudobutyrivibrio</taxon>
    </lineage>
</organism>
<proteinExistence type="predicted"/>
<evidence type="ECO:0000313" key="1">
    <source>
        <dbReference type="EMBL" id="PHU34451.1"/>
    </source>
</evidence>